<gene>
    <name evidence="7" type="ORF">Vretimale_4059</name>
</gene>
<proteinExistence type="inferred from homology"/>
<accession>A0A8J4DCX5</accession>
<comment type="caution">
    <text evidence="7">The sequence shown here is derived from an EMBL/GenBank/DDBJ whole genome shotgun (WGS) entry which is preliminary data.</text>
</comment>
<comment type="similarity">
    <text evidence="2">Belongs to the peptidase S54 family.</text>
</comment>
<dbReference type="Gene3D" id="1.20.1540.10">
    <property type="entry name" value="Rhomboid-like"/>
    <property type="match status" value="1"/>
</dbReference>
<evidence type="ECO:0000256" key="2">
    <source>
        <dbReference type="ARBA" id="ARBA00009045"/>
    </source>
</evidence>
<dbReference type="InterPro" id="IPR022764">
    <property type="entry name" value="Peptidase_S54_rhomboid_dom"/>
</dbReference>
<name>A0A8J4DCX5_9CHLO</name>
<evidence type="ECO:0000256" key="5">
    <source>
        <dbReference type="ARBA" id="ARBA00023136"/>
    </source>
</evidence>
<dbReference type="PANTHER" id="PTHR43731">
    <property type="entry name" value="RHOMBOID PROTEASE"/>
    <property type="match status" value="1"/>
</dbReference>
<evidence type="ECO:0000256" key="4">
    <source>
        <dbReference type="ARBA" id="ARBA00022989"/>
    </source>
</evidence>
<evidence type="ECO:0000256" key="3">
    <source>
        <dbReference type="ARBA" id="ARBA00022692"/>
    </source>
</evidence>
<keyword evidence="4" id="KW-1133">Transmembrane helix</keyword>
<sequence length="389" mass="39867">MCGNDPGARAINRLGSGWPPHPGPHPSHRRVGRLASLAAASAPIATAVVASAATASLASASTSASPPWPSSPLASASAVPPNALMELLGPHLSQLTAHWLTAACSHAQRLLEGHLAELHQGGCPATSALLRAHMYGAAVQVATLGFATHLLMLDRAAILQGQVWRLLSWTLVHAGPIHLATNYMALAKLGPQLERVAGQKRFTAIYVGSAAAATIFSLALNGGKPSLGSSGALFGLAAALWRYQAVHSALLPAEAAESLQVAGKRAMQVAGAYHLLLWSRLDICAHVGGVLGGGALAALLGPAFKLEKVPGTGLAGWPRALLKLPFGIGAGGDSGSAAGGMLFRDCPWWRVFADPEPRGSIPFPQLGPAHNVTAAAAAAAVECRRVTRH</sequence>
<dbReference type="GO" id="GO:0004252">
    <property type="term" value="F:serine-type endopeptidase activity"/>
    <property type="evidence" value="ECO:0007669"/>
    <property type="project" value="InterPro"/>
</dbReference>
<keyword evidence="3" id="KW-0812">Transmembrane</keyword>
<keyword evidence="5" id="KW-0472">Membrane</keyword>
<reference evidence="7" key="1">
    <citation type="journal article" date="2021" name="Proc. Natl. Acad. Sci. U.S.A.">
        <title>Three genomes in the algal genus Volvox reveal the fate of a haploid sex-determining region after a transition to homothallism.</title>
        <authorList>
            <person name="Yamamoto K."/>
            <person name="Hamaji T."/>
            <person name="Kawai-Toyooka H."/>
            <person name="Matsuzaki R."/>
            <person name="Takahashi F."/>
            <person name="Nishimura Y."/>
            <person name="Kawachi M."/>
            <person name="Noguchi H."/>
            <person name="Minakuchi Y."/>
            <person name="Umen J.G."/>
            <person name="Toyoda A."/>
            <person name="Nozaki H."/>
        </authorList>
    </citation>
    <scope>NUCLEOTIDE SEQUENCE</scope>
    <source>
        <strain evidence="7">NIES-3785</strain>
    </source>
</reference>
<evidence type="ECO:0000313" key="8">
    <source>
        <dbReference type="Proteomes" id="UP000722791"/>
    </source>
</evidence>
<evidence type="ECO:0000259" key="6">
    <source>
        <dbReference type="Pfam" id="PF01694"/>
    </source>
</evidence>
<evidence type="ECO:0000313" key="7">
    <source>
        <dbReference type="EMBL" id="GIL98680.1"/>
    </source>
</evidence>
<dbReference type="SUPFAM" id="SSF144091">
    <property type="entry name" value="Rhomboid-like"/>
    <property type="match status" value="1"/>
</dbReference>
<organism evidence="7 8">
    <name type="scientific">Volvox reticuliferus</name>
    <dbReference type="NCBI Taxonomy" id="1737510"/>
    <lineage>
        <taxon>Eukaryota</taxon>
        <taxon>Viridiplantae</taxon>
        <taxon>Chlorophyta</taxon>
        <taxon>core chlorophytes</taxon>
        <taxon>Chlorophyceae</taxon>
        <taxon>CS clade</taxon>
        <taxon>Chlamydomonadales</taxon>
        <taxon>Volvocaceae</taxon>
        <taxon>Volvox</taxon>
    </lineage>
</organism>
<dbReference type="InterPro" id="IPR050925">
    <property type="entry name" value="Rhomboid_protease_S54"/>
</dbReference>
<dbReference type="EMBL" id="BNCQ01000005">
    <property type="protein sequence ID" value="GIL98680.1"/>
    <property type="molecule type" value="Genomic_DNA"/>
</dbReference>
<protein>
    <recommendedName>
        <fullName evidence="6">Peptidase S54 rhomboid domain-containing protein</fullName>
    </recommendedName>
</protein>
<evidence type="ECO:0000256" key="1">
    <source>
        <dbReference type="ARBA" id="ARBA00004141"/>
    </source>
</evidence>
<comment type="subcellular location">
    <subcellularLocation>
        <location evidence="1">Membrane</location>
        <topology evidence="1">Multi-pass membrane protein</topology>
    </subcellularLocation>
</comment>
<dbReference type="PANTHER" id="PTHR43731:SF26">
    <property type="entry name" value="RHOMBOID-LIKE PROTEIN 10, CHLOROPLASTIC"/>
    <property type="match status" value="1"/>
</dbReference>
<feature type="domain" description="Peptidase S54 rhomboid" evidence="6">
    <location>
        <begin position="160"/>
        <end position="301"/>
    </location>
</feature>
<dbReference type="AlphaFoldDB" id="A0A8J4DCX5"/>
<dbReference type="GO" id="GO:0016020">
    <property type="term" value="C:membrane"/>
    <property type="evidence" value="ECO:0007669"/>
    <property type="project" value="UniProtKB-SubCell"/>
</dbReference>
<dbReference type="InterPro" id="IPR035952">
    <property type="entry name" value="Rhomboid-like_sf"/>
</dbReference>
<dbReference type="Pfam" id="PF01694">
    <property type="entry name" value="Rhomboid"/>
    <property type="match status" value="1"/>
</dbReference>
<dbReference type="Proteomes" id="UP000722791">
    <property type="component" value="Unassembled WGS sequence"/>
</dbReference>